<name>A0AAD0RQH1_9NEIS</name>
<dbReference type="Gene3D" id="3.40.630.30">
    <property type="match status" value="1"/>
</dbReference>
<proteinExistence type="predicted"/>
<accession>A0AAD0RQH1</accession>
<dbReference type="PROSITE" id="PS51186">
    <property type="entry name" value="GNAT"/>
    <property type="match status" value="1"/>
</dbReference>
<dbReference type="Pfam" id="PF00583">
    <property type="entry name" value="Acetyltransf_1"/>
    <property type="match status" value="1"/>
</dbReference>
<evidence type="ECO:0000256" key="1">
    <source>
        <dbReference type="ARBA" id="ARBA00022679"/>
    </source>
</evidence>
<evidence type="ECO:0000259" key="3">
    <source>
        <dbReference type="PROSITE" id="PS51186"/>
    </source>
</evidence>
<dbReference type="SUPFAM" id="SSF55729">
    <property type="entry name" value="Acyl-CoA N-acyltransferases (Nat)"/>
    <property type="match status" value="1"/>
</dbReference>
<dbReference type="EMBL" id="CP031968">
    <property type="protein sequence ID" value="AXT45933.1"/>
    <property type="molecule type" value="Genomic_DNA"/>
</dbReference>
<dbReference type="InterPro" id="IPR050832">
    <property type="entry name" value="Bact_Acetyltransf"/>
</dbReference>
<keyword evidence="1" id="KW-0808">Transferase</keyword>
<dbReference type="InterPro" id="IPR000182">
    <property type="entry name" value="GNAT_dom"/>
</dbReference>
<dbReference type="InterPro" id="IPR016181">
    <property type="entry name" value="Acyl_CoA_acyltransferase"/>
</dbReference>
<dbReference type="KEGG" id="crz:D1345_06955"/>
<dbReference type="GO" id="GO:0016747">
    <property type="term" value="F:acyltransferase activity, transferring groups other than amino-acyl groups"/>
    <property type="evidence" value="ECO:0007669"/>
    <property type="project" value="InterPro"/>
</dbReference>
<sequence>MPVDLSASGIAHIFLRTCSKSAALQRYGVKNKLKMLMYHLYIPLFRSFSPCLALAHETLNRLLYDRSIWRLPRMSQNLCLDPLTAADFPSLAELAGEIWHQHFISMISREQIDYMLAGRYVPEKLSVYLEAPDRWFGLLRLDGRLVGYCSYALTATPGEMKLEQLYLLAEMRGRGLGAYMLDAAERAARQRGCDALALTVNKHNAGAIAVYQRGGFQVREEAVFDIGNGFVMDDYVMEKRLA</sequence>
<keyword evidence="2" id="KW-0012">Acyltransferase</keyword>
<evidence type="ECO:0000256" key="2">
    <source>
        <dbReference type="ARBA" id="ARBA00023315"/>
    </source>
</evidence>
<evidence type="ECO:0000313" key="4">
    <source>
        <dbReference type="EMBL" id="AXT45933.1"/>
    </source>
</evidence>
<feature type="domain" description="N-acetyltransferase" evidence="3">
    <location>
        <begin position="78"/>
        <end position="242"/>
    </location>
</feature>
<dbReference type="PANTHER" id="PTHR43877:SF2">
    <property type="entry name" value="AMINOALKYLPHOSPHONATE N-ACETYLTRANSFERASE-RELATED"/>
    <property type="match status" value="1"/>
</dbReference>
<reference evidence="4 5" key="1">
    <citation type="submission" date="2018-08" db="EMBL/GenBank/DDBJ databases">
        <title>Complete genome sequence of JP2-74.</title>
        <authorList>
            <person name="Wu L."/>
        </authorList>
    </citation>
    <scope>NUCLEOTIDE SEQUENCE [LARGE SCALE GENOMIC DNA]</scope>
    <source>
        <strain evidence="4 5">JP2-74</strain>
    </source>
</reference>
<dbReference type="PANTHER" id="PTHR43877">
    <property type="entry name" value="AMINOALKYLPHOSPHONATE N-ACETYLTRANSFERASE-RELATED-RELATED"/>
    <property type="match status" value="1"/>
</dbReference>
<dbReference type="Proteomes" id="UP000259465">
    <property type="component" value="Chromosome"/>
</dbReference>
<dbReference type="CDD" id="cd04301">
    <property type="entry name" value="NAT_SF"/>
    <property type="match status" value="1"/>
</dbReference>
<keyword evidence="5" id="KW-1185">Reference proteome</keyword>
<organism evidence="4 5">
    <name type="scientific">Chromobacterium rhizoryzae</name>
    <dbReference type="NCBI Taxonomy" id="1778675"/>
    <lineage>
        <taxon>Bacteria</taxon>
        <taxon>Pseudomonadati</taxon>
        <taxon>Pseudomonadota</taxon>
        <taxon>Betaproteobacteria</taxon>
        <taxon>Neisseriales</taxon>
        <taxon>Chromobacteriaceae</taxon>
        <taxon>Chromobacterium</taxon>
    </lineage>
</organism>
<protein>
    <submittedName>
        <fullName evidence="4">N-acetyltransferase</fullName>
    </submittedName>
</protein>
<evidence type="ECO:0000313" key="5">
    <source>
        <dbReference type="Proteomes" id="UP000259465"/>
    </source>
</evidence>
<dbReference type="AlphaFoldDB" id="A0AAD0RQH1"/>
<gene>
    <name evidence="4" type="ORF">D1345_06955</name>
</gene>